<protein>
    <submittedName>
        <fullName evidence="1">Uncharacterized protein</fullName>
    </submittedName>
</protein>
<evidence type="ECO:0000313" key="1">
    <source>
        <dbReference type="EMBL" id="KAJ8015486.1"/>
    </source>
</evidence>
<dbReference type="Proteomes" id="UP001157502">
    <property type="component" value="Chromosome 2"/>
</dbReference>
<proteinExistence type="predicted"/>
<organism evidence="1 2">
    <name type="scientific">Dallia pectoralis</name>
    <name type="common">Alaska blackfish</name>
    <dbReference type="NCBI Taxonomy" id="75939"/>
    <lineage>
        <taxon>Eukaryota</taxon>
        <taxon>Metazoa</taxon>
        <taxon>Chordata</taxon>
        <taxon>Craniata</taxon>
        <taxon>Vertebrata</taxon>
        <taxon>Euteleostomi</taxon>
        <taxon>Actinopterygii</taxon>
        <taxon>Neopterygii</taxon>
        <taxon>Teleostei</taxon>
        <taxon>Protacanthopterygii</taxon>
        <taxon>Esociformes</taxon>
        <taxon>Umbridae</taxon>
        <taxon>Dallia</taxon>
    </lineage>
</organism>
<accession>A0ACC2HID3</accession>
<evidence type="ECO:0000313" key="2">
    <source>
        <dbReference type="Proteomes" id="UP001157502"/>
    </source>
</evidence>
<gene>
    <name evidence="1" type="ORF">DPEC_G00026640</name>
</gene>
<reference evidence="1" key="1">
    <citation type="submission" date="2021-05" db="EMBL/GenBank/DDBJ databases">
        <authorList>
            <person name="Pan Q."/>
            <person name="Jouanno E."/>
            <person name="Zahm M."/>
            <person name="Klopp C."/>
            <person name="Cabau C."/>
            <person name="Louis A."/>
            <person name="Berthelot C."/>
            <person name="Parey E."/>
            <person name="Roest Crollius H."/>
            <person name="Montfort J."/>
            <person name="Robinson-Rechavi M."/>
            <person name="Bouchez O."/>
            <person name="Lampietro C."/>
            <person name="Lopez Roques C."/>
            <person name="Donnadieu C."/>
            <person name="Postlethwait J."/>
            <person name="Bobe J."/>
            <person name="Dillon D."/>
            <person name="Chandos A."/>
            <person name="von Hippel F."/>
            <person name="Guiguen Y."/>
        </authorList>
    </citation>
    <scope>NUCLEOTIDE SEQUENCE</scope>
    <source>
        <strain evidence="1">YG-Jan2019</strain>
    </source>
</reference>
<sequence>MLVALLLVLCLGSVAQSSDPDPLAVMYRVWEEQPVGTRVGRLFDDLRQRGETGALEDFQVVEHGKALPFAISARDGTVSTLGQLDREELCRGSDLCELAFSVLYRKAGAIHFLRVWVEVMDLNDHSPTFPTSHQEVELSETATLRMRIPLERAVDPDAGPNGLQTYSLSVNQHFALDVTSAADGPKQAELVVIKELDREVQSSFELTLLAWDKGNPPKSGSTLVRVNVLDTNDNSPLFEDSTPTVELAEDTARGTVVIHLKATDPDQGVNGQVEYSLSRHTPLEVQKLFSVHPQSGAVTLEGPLDYEAKHSFEVDIQARDLGPNAIPSHCKLHIKLRDVNDNAPRIHVTWTPPDSPVARVLEGAPEDTFLALVMVSDADSGDNGKLHAQIHHRSGHFRLKRIHSDNYMIVTNGTLDREKVMEYNLTLLAQDYGNPPLSCVRHLIVHVMDVNDNAPVFSKSHYRVSLKENNDVGFPVLKVEASDVDIELSGKVSYSIQESNELGTPTLSFTIHPTSGVVSARQSLDYEVSPTYSFIVEAVDHGRPPLSSTATVLIEIQDVNDNYPVIEEPIPRNGIATVSVPINTDKGEMVTVLGDGVEEVSAQPANDRSVQHGLMGCLATTIKASDPDSGLNGRLSFMITGGNPAGLFRLDNTTGQLFVNATNATELIGKTFVVDLAVSDMGSPRLVTNVSLQVTFINLQDHQRNSASADRVQLSFAVLMAICLGTCCLLLLLTVALVTTFCRPAKRDNHAYNCRTAESTYTRHPRRPQKNIGKADIQLVPVLRGRREEPPEDGDEAQPLAPVPLVVAEHVDRQYSQATSISSTVRTQAYSESGATLPVSYTKTLKKPGSIELSSTFPRTPATPYRTLRKARNPSSSSSLSQASTLRRHGNTEYQARPDVEETEPSSQVATLRRSKHTDTRGGREAEDHRRMLRNLVRLSMAAFGENSIELSAASPEVQQVSQLLSLLHQGQLQPRPNFRGNKYSQRPGRSGAQDADWLSTKDSGHGESEAGDMDWDLGRDSPIDPLLEEGLHNLLNHPDDVFADMEDSAWMARLSLPLTADYHENVFVPNEPPSPEAHHPLLDTLDSTSFSTFGKNTEKDGPMGGALLSEVNTLFNMLLTQKGNSQALPSPDVLYRLSTVYRRSLGLDGTAAPAGAPNLPRNSGISEKRSPMGQCLTQCP</sequence>
<comment type="caution">
    <text evidence="1">The sequence shown here is derived from an EMBL/GenBank/DDBJ whole genome shotgun (WGS) entry which is preliminary data.</text>
</comment>
<dbReference type="EMBL" id="CM055729">
    <property type="protein sequence ID" value="KAJ8015486.1"/>
    <property type="molecule type" value="Genomic_DNA"/>
</dbReference>
<name>A0ACC2HID3_DALPE</name>
<keyword evidence="2" id="KW-1185">Reference proteome</keyword>